<dbReference type="InterPro" id="IPR040521">
    <property type="entry name" value="KDZ"/>
</dbReference>
<accession>A0A0C9XHA1</accession>
<feature type="non-terminal residue" evidence="1">
    <location>
        <position position="368"/>
    </location>
</feature>
<sequence length="368" mass="41412">ELMRVSQLWRDLKHRKWFGFGHDTELDPGEGGLALFCPACPQPGINLPPDWKAWYDQQYVIDGNFTAQHMKMNKPEMDVSLSDGKGYMVSEIPYQRHLQQSLDNKERSTCSNHRAINAANINKSNLRSTGIGATACTRHGCFVPHSVVDFQKRGKVSKHVMYMNTDYSICNALSYHSESITTALVIYDVGCQWSVNFGSRVKSSSSLFLPSGLEIIPAVGKFHLAAHKVSCFPRYSLNFVKGAGHLDGEILETLWAPFNKISPTARSMTQAHRQEVYDDHMRDSNWKKLVGIVPSLLKKYKTSNKCLEDMNQAYEQLNAVLDSNKVAQWELDALKAEADHGEALDIYLLRGDKGRSYLDGMMDLSDGL</sequence>
<keyword evidence="2" id="KW-1185">Reference proteome</keyword>
<dbReference type="Proteomes" id="UP000054018">
    <property type="component" value="Unassembled WGS sequence"/>
</dbReference>
<name>A0A0C9XHA1_9AGAM</name>
<protein>
    <recommendedName>
        <fullName evidence="3">CxC2-like cysteine cluster KDZ transposase-associated domain-containing protein</fullName>
    </recommendedName>
</protein>
<dbReference type="EMBL" id="KN834170">
    <property type="protein sequence ID" value="KIK11700.1"/>
    <property type="molecule type" value="Genomic_DNA"/>
</dbReference>
<evidence type="ECO:0008006" key="3">
    <source>
        <dbReference type="Google" id="ProtNLM"/>
    </source>
</evidence>
<reference evidence="1 2" key="1">
    <citation type="submission" date="2014-04" db="EMBL/GenBank/DDBJ databases">
        <authorList>
            <consortium name="DOE Joint Genome Institute"/>
            <person name="Kuo A."/>
            <person name="Kohler A."/>
            <person name="Costa M.D."/>
            <person name="Nagy L.G."/>
            <person name="Floudas D."/>
            <person name="Copeland A."/>
            <person name="Barry K.W."/>
            <person name="Cichocki N."/>
            <person name="Veneault-Fourrey C."/>
            <person name="LaButti K."/>
            <person name="Lindquist E.A."/>
            <person name="Lipzen A."/>
            <person name="Lundell T."/>
            <person name="Morin E."/>
            <person name="Murat C."/>
            <person name="Sun H."/>
            <person name="Tunlid A."/>
            <person name="Henrissat B."/>
            <person name="Grigoriev I.V."/>
            <person name="Hibbett D.S."/>
            <person name="Martin F."/>
            <person name="Nordberg H.P."/>
            <person name="Cantor M.N."/>
            <person name="Hua S.X."/>
        </authorList>
    </citation>
    <scope>NUCLEOTIDE SEQUENCE [LARGE SCALE GENOMIC DNA]</scope>
    <source>
        <strain evidence="1 2">441</strain>
    </source>
</reference>
<evidence type="ECO:0000313" key="2">
    <source>
        <dbReference type="Proteomes" id="UP000054018"/>
    </source>
</evidence>
<dbReference type="OrthoDB" id="3192989at2759"/>
<dbReference type="HOGENOM" id="CLU_003703_5_0_1"/>
<dbReference type="PANTHER" id="PTHR33104:SF2">
    <property type="entry name" value="CXC3 LIKE CYSTEINE CLUSTER DOMAIN-CONTAINING PROTEIN"/>
    <property type="match status" value="1"/>
</dbReference>
<reference evidence="2" key="2">
    <citation type="submission" date="2015-01" db="EMBL/GenBank/DDBJ databases">
        <title>Evolutionary Origins and Diversification of the Mycorrhizal Mutualists.</title>
        <authorList>
            <consortium name="DOE Joint Genome Institute"/>
            <consortium name="Mycorrhizal Genomics Consortium"/>
            <person name="Kohler A."/>
            <person name="Kuo A."/>
            <person name="Nagy L.G."/>
            <person name="Floudas D."/>
            <person name="Copeland A."/>
            <person name="Barry K.W."/>
            <person name="Cichocki N."/>
            <person name="Veneault-Fourrey C."/>
            <person name="LaButti K."/>
            <person name="Lindquist E.A."/>
            <person name="Lipzen A."/>
            <person name="Lundell T."/>
            <person name="Morin E."/>
            <person name="Murat C."/>
            <person name="Riley R."/>
            <person name="Ohm R."/>
            <person name="Sun H."/>
            <person name="Tunlid A."/>
            <person name="Henrissat B."/>
            <person name="Grigoriev I.V."/>
            <person name="Hibbett D.S."/>
            <person name="Martin F."/>
        </authorList>
    </citation>
    <scope>NUCLEOTIDE SEQUENCE [LARGE SCALE GENOMIC DNA]</scope>
    <source>
        <strain evidence="2">441</strain>
    </source>
</reference>
<gene>
    <name evidence="1" type="ORF">PISMIDRAFT_122258</name>
</gene>
<dbReference type="AlphaFoldDB" id="A0A0C9XHA1"/>
<dbReference type="PANTHER" id="PTHR33104">
    <property type="entry name" value="SI:DKEY-29D5.2"/>
    <property type="match status" value="1"/>
</dbReference>
<evidence type="ECO:0000313" key="1">
    <source>
        <dbReference type="EMBL" id="KIK11700.1"/>
    </source>
</evidence>
<organism evidence="1 2">
    <name type="scientific">Pisolithus microcarpus 441</name>
    <dbReference type="NCBI Taxonomy" id="765257"/>
    <lineage>
        <taxon>Eukaryota</taxon>
        <taxon>Fungi</taxon>
        <taxon>Dikarya</taxon>
        <taxon>Basidiomycota</taxon>
        <taxon>Agaricomycotina</taxon>
        <taxon>Agaricomycetes</taxon>
        <taxon>Agaricomycetidae</taxon>
        <taxon>Boletales</taxon>
        <taxon>Sclerodermatineae</taxon>
        <taxon>Pisolithaceae</taxon>
        <taxon>Pisolithus</taxon>
    </lineage>
</organism>
<dbReference type="Pfam" id="PF18758">
    <property type="entry name" value="KDZ"/>
    <property type="match status" value="1"/>
</dbReference>
<proteinExistence type="predicted"/>